<evidence type="ECO:0000256" key="1">
    <source>
        <dbReference type="SAM" id="MobiDB-lite"/>
    </source>
</evidence>
<dbReference type="OrthoDB" id="2530522at2759"/>
<feature type="region of interest" description="Disordered" evidence="1">
    <location>
        <begin position="235"/>
        <end position="337"/>
    </location>
</feature>
<sequence length="638" mass="70124">MPKTLTRSLSRPLADLSNLLWIRSKAAKTDTVEQTAGPPPLLALPEITADPFAPFDLDEPDDHLDAPFDGPTRPSVDSHLWKECTPIPDDPMGEALAEESFARRVASRHTAIVETEDELSGSEDEYEDADDSSEFAEPVSPSFEDESAGAISTPNTSLPHASPDRYDAGSPWASSPHAKGEAGSQQDGYPFPHTSTPPRPPAAHFVELIETCPTPPSSAAVVAEERRRSLLVASGLGIDCEEDSDGEDSTRPSSVTPRSPSRIRSRSRSPYQLGSRAASPDSLDEEEQAEIVEPPLESYPPSLYPDEAHFDTYTRRPRHPRASVYRSDDEDPLPFSELTSTSLVNSLLALRQPHNDSTSHIPAPPAEDPSTLPAPRHVRPHHARERSGAQSPAPFSDLVSPTTAQSRRDFSTSQPFLRAQQSNSTLFSWDLAHLPAPRTPRERPFRVRTSALFLPTSFLGGGKGTGLYGDVCGAVERKVEEPKKKERRRSMPFSSSLASLSAVFSGDSERSARRNSGFGIRSASVAGHAIPEDAVDARPWTPSLAPQVDEFAVLAAEKDVVPPKSDRLKRSTSLRRSLNRWTRRASWAPSTALDVEEEDERRRERQERRKSGLSFSLFRPQGTRPAEDLDHWVSVVFR</sequence>
<evidence type="ECO:0000313" key="2">
    <source>
        <dbReference type="EMBL" id="CDR49565.1"/>
    </source>
</evidence>
<feature type="region of interest" description="Disordered" evidence="1">
    <location>
        <begin position="52"/>
        <end position="205"/>
    </location>
</feature>
<proteinExistence type="predicted"/>
<feature type="region of interest" description="Disordered" evidence="1">
    <location>
        <begin position="27"/>
        <end position="46"/>
    </location>
</feature>
<protein>
    <submittedName>
        <fullName evidence="2">RHTO0S28e00562g1_1</fullName>
    </submittedName>
</protein>
<reference evidence="2" key="1">
    <citation type="journal article" date="2014" name="Genome Announc.">
        <title>Draft genome sequence of Rhodosporidium toruloides CECT1137, an oleaginous yeast of biotechnological interest.</title>
        <authorList>
            <person name="Morin N."/>
            <person name="Calcas X."/>
            <person name="Devillers H."/>
            <person name="Durrens P."/>
            <person name="Sherman D.J."/>
            <person name="Nicaud J.-M."/>
            <person name="Neuveglise C."/>
        </authorList>
    </citation>
    <scope>NUCLEOTIDE SEQUENCE</scope>
    <source>
        <strain evidence="2">CECT1137</strain>
    </source>
</reference>
<feature type="region of interest" description="Disordered" evidence="1">
    <location>
        <begin position="354"/>
        <end position="416"/>
    </location>
</feature>
<accession>A0A061BNK9</accession>
<feature type="compositionally biased region" description="Acidic residues" evidence="1">
    <location>
        <begin position="114"/>
        <end position="134"/>
    </location>
</feature>
<feature type="compositionally biased region" description="Low complexity" evidence="1">
    <location>
        <begin position="293"/>
        <end position="305"/>
    </location>
</feature>
<dbReference type="EMBL" id="LK052963">
    <property type="protein sequence ID" value="CDR49565.1"/>
    <property type="molecule type" value="Genomic_DNA"/>
</dbReference>
<dbReference type="AlphaFoldDB" id="A0A061BNK9"/>
<feature type="compositionally biased region" description="Polar residues" evidence="1">
    <location>
        <begin position="150"/>
        <end position="159"/>
    </location>
</feature>
<organism evidence="2">
    <name type="scientific">Rhodotorula toruloides</name>
    <name type="common">Yeast</name>
    <name type="synonym">Rhodosporidium toruloides</name>
    <dbReference type="NCBI Taxonomy" id="5286"/>
    <lineage>
        <taxon>Eukaryota</taxon>
        <taxon>Fungi</taxon>
        <taxon>Dikarya</taxon>
        <taxon>Basidiomycota</taxon>
        <taxon>Pucciniomycotina</taxon>
        <taxon>Microbotryomycetes</taxon>
        <taxon>Sporidiobolales</taxon>
        <taxon>Sporidiobolaceae</taxon>
        <taxon>Rhodotorula</taxon>
    </lineage>
</organism>
<name>A0A061BNK9_RHOTO</name>
<feature type="compositionally biased region" description="Low complexity" evidence="1">
    <location>
        <begin position="251"/>
        <end position="260"/>
    </location>
</feature>
<gene>
    <name evidence="2" type="ORF">RHTO0S_28e00562g</name>
</gene>
<feature type="compositionally biased region" description="Polar residues" evidence="1">
    <location>
        <begin position="399"/>
        <end position="416"/>
    </location>
</feature>